<feature type="compositionally biased region" description="Basic and acidic residues" evidence="1">
    <location>
        <begin position="399"/>
        <end position="442"/>
    </location>
</feature>
<feature type="compositionally biased region" description="Basic and acidic residues" evidence="1">
    <location>
        <begin position="941"/>
        <end position="985"/>
    </location>
</feature>
<feature type="region of interest" description="Disordered" evidence="1">
    <location>
        <begin position="115"/>
        <end position="181"/>
    </location>
</feature>
<gene>
    <name evidence="4" type="primary">erich3</name>
</gene>
<evidence type="ECO:0000313" key="3">
    <source>
        <dbReference type="Proteomes" id="UP000695023"/>
    </source>
</evidence>
<feature type="region of interest" description="Disordered" evidence="1">
    <location>
        <begin position="399"/>
        <end position="1452"/>
    </location>
</feature>
<feature type="compositionally biased region" description="Polar residues" evidence="1">
    <location>
        <begin position="1588"/>
        <end position="1604"/>
    </location>
</feature>
<dbReference type="Pfam" id="PF15257">
    <property type="entry name" value="DUF4590"/>
    <property type="match status" value="1"/>
</dbReference>
<dbReference type="CTD" id="127254"/>
<dbReference type="Proteomes" id="UP000695023">
    <property type="component" value="Unplaced"/>
</dbReference>
<dbReference type="GeneID" id="102211730"/>
<accession>A0A9Y3RVN1</accession>
<feature type="compositionally biased region" description="Basic and acidic residues" evidence="1">
    <location>
        <begin position="992"/>
        <end position="1005"/>
    </location>
</feature>
<reference evidence="4" key="1">
    <citation type="submission" date="2025-08" db="UniProtKB">
        <authorList>
            <consortium name="RefSeq"/>
        </authorList>
    </citation>
    <scope>IDENTIFICATION</scope>
</reference>
<feature type="compositionally biased region" description="Basic and acidic residues" evidence="1">
    <location>
        <begin position="135"/>
        <end position="144"/>
    </location>
</feature>
<feature type="compositionally biased region" description="Low complexity" evidence="1">
    <location>
        <begin position="686"/>
        <end position="695"/>
    </location>
</feature>
<evidence type="ECO:0000313" key="4">
    <source>
        <dbReference type="RefSeq" id="XP_005747556.1"/>
    </source>
</evidence>
<evidence type="ECO:0000256" key="1">
    <source>
        <dbReference type="SAM" id="MobiDB-lite"/>
    </source>
</evidence>
<feature type="region of interest" description="Disordered" evidence="1">
    <location>
        <begin position="234"/>
        <end position="269"/>
    </location>
</feature>
<dbReference type="InterPro" id="IPR048257">
    <property type="entry name" value="DUF4590"/>
</dbReference>
<feature type="compositionally biased region" description="Acidic residues" evidence="1">
    <location>
        <begin position="780"/>
        <end position="798"/>
    </location>
</feature>
<feature type="compositionally biased region" description="Basic and acidic residues" evidence="1">
    <location>
        <begin position="631"/>
        <end position="645"/>
    </location>
</feature>
<feature type="compositionally biased region" description="Basic and acidic residues" evidence="1">
    <location>
        <begin position="1104"/>
        <end position="1120"/>
    </location>
</feature>
<feature type="compositionally biased region" description="Basic and acidic residues" evidence="1">
    <location>
        <begin position="924"/>
        <end position="934"/>
    </location>
</feature>
<feature type="compositionally biased region" description="Basic and acidic residues" evidence="1">
    <location>
        <begin position="873"/>
        <end position="887"/>
    </location>
</feature>
<feature type="compositionally biased region" description="Basic and acidic residues" evidence="1">
    <location>
        <begin position="1301"/>
        <end position="1313"/>
    </location>
</feature>
<feature type="compositionally biased region" description="Basic and acidic residues" evidence="1">
    <location>
        <begin position="799"/>
        <end position="814"/>
    </location>
</feature>
<dbReference type="RefSeq" id="XP_005747556.1">
    <property type="nucleotide sequence ID" value="XM_005747499.1"/>
</dbReference>
<feature type="domain" description="DUF4590" evidence="2">
    <location>
        <begin position="294"/>
        <end position="406"/>
    </location>
</feature>
<keyword evidence="3" id="KW-1185">Reference proteome</keyword>
<dbReference type="PANTHER" id="PTHR23034:SF2">
    <property type="entry name" value="GLUTAMATE-RICH PROTEIN 3"/>
    <property type="match status" value="1"/>
</dbReference>
<feature type="region of interest" description="Disordered" evidence="1">
    <location>
        <begin position="1479"/>
        <end position="1511"/>
    </location>
</feature>
<feature type="compositionally biased region" description="Acidic residues" evidence="1">
    <location>
        <begin position="725"/>
        <end position="760"/>
    </location>
</feature>
<feature type="compositionally biased region" description="Basic and acidic residues" evidence="1">
    <location>
        <begin position="1275"/>
        <end position="1286"/>
    </location>
</feature>
<feature type="compositionally biased region" description="Basic and acidic residues" evidence="1">
    <location>
        <begin position="1531"/>
        <end position="1541"/>
    </location>
</feature>
<feature type="compositionally biased region" description="Acidic residues" evidence="1">
    <location>
        <begin position="1134"/>
        <end position="1146"/>
    </location>
</feature>
<feature type="compositionally biased region" description="Basic and acidic residues" evidence="1">
    <location>
        <begin position="1373"/>
        <end position="1383"/>
    </location>
</feature>
<feature type="compositionally biased region" description="Basic and acidic residues" evidence="1">
    <location>
        <begin position="453"/>
        <end position="468"/>
    </location>
</feature>
<feature type="compositionally biased region" description="Basic and acidic residues" evidence="1">
    <location>
        <begin position="764"/>
        <end position="779"/>
    </location>
</feature>
<feature type="compositionally biased region" description="Acidic residues" evidence="1">
    <location>
        <begin position="469"/>
        <end position="481"/>
    </location>
</feature>
<feature type="compositionally biased region" description="Basic and acidic residues" evidence="1">
    <location>
        <begin position="1325"/>
        <end position="1342"/>
    </location>
</feature>
<feature type="compositionally biased region" description="Polar residues" evidence="1">
    <location>
        <begin position="170"/>
        <end position="180"/>
    </location>
</feature>
<feature type="compositionally biased region" description="Basic and acidic residues" evidence="1">
    <location>
        <begin position="610"/>
        <end position="622"/>
    </location>
</feature>
<feature type="compositionally biased region" description="Basic and acidic residues" evidence="1">
    <location>
        <begin position="1672"/>
        <end position="1701"/>
    </location>
</feature>
<feature type="compositionally biased region" description="Basic and acidic residues" evidence="1">
    <location>
        <begin position="849"/>
        <end position="862"/>
    </location>
</feature>
<dbReference type="PANTHER" id="PTHR23034">
    <property type="entry name" value="GLUTAMATE-RICH PROTEIN 3"/>
    <property type="match status" value="1"/>
</dbReference>
<name>A0A9Y3RVN1_9CICH</name>
<feature type="compositionally biased region" description="Polar residues" evidence="1">
    <location>
        <begin position="1287"/>
        <end position="1296"/>
    </location>
</feature>
<feature type="compositionally biased region" description="Basic and acidic residues" evidence="1">
    <location>
        <begin position="1031"/>
        <end position="1060"/>
    </location>
</feature>
<feature type="region of interest" description="Disordered" evidence="1">
    <location>
        <begin position="1523"/>
        <end position="1701"/>
    </location>
</feature>
<feature type="compositionally biased region" description="Basic and acidic residues" evidence="1">
    <location>
        <begin position="1653"/>
        <end position="1663"/>
    </location>
</feature>
<dbReference type="InterPro" id="IPR027962">
    <property type="entry name" value="ERICH3"/>
</dbReference>
<feature type="compositionally biased region" description="Acidic residues" evidence="1">
    <location>
        <begin position="1006"/>
        <end position="1016"/>
    </location>
</feature>
<feature type="compositionally biased region" description="Basic and acidic residues" evidence="1">
    <location>
        <begin position="1204"/>
        <end position="1235"/>
    </location>
</feature>
<protein>
    <submittedName>
        <fullName evidence="4">Glutamate-rich protein 3 isoform X1</fullName>
    </submittedName>
</protein>
<feature type="compositionally biased region" description="Basic and acidic residues" evidence="1">
    <location>
        <begin position="535"/>
        <end position="556"/>
    </location>
</feature>
<feature type="compositionally biased region" description="Acidic residues" evidence="1">
    <location>
        <begin position="563"/>
        <end position="575"/>
    </location>
</feature>
<feature type="compositionally biased region" description="Basic and acidic residues" evidence="1">
    <location>
        <begin position="1242"/>
        <end position="1260"/>
    </location>
</feature>
<evidence type="ECO:0000259" key="2">
    <source>
        <dbReference type="Pfam" id="PF15257"/>
    </source>
</evidence>
<organism evidence="3 4">
    <name type="scientific">Pundamilia nyererei</name>
    <dbReference type="NCBI Taxonomy" id="303518"/>
    <lineage>
        <taxon>Eukaryota</taxon>
        <taxon>Metazoa</taxon>
        <taxon>Chordata</taxon>
        <taxon>Craniata</taxon>
        <taxon>Vertebrata</taxon>
        <taxon>Euteleostomi</taxon>
        <taxon>Actinopterygii</taxon>
        <taxon>Neopterygii</taxon>
        <taxon>Teleostei</taxon>
        <taxon>Neoteleostei</taxon>
        <taxon>Acanthomorphata</taxon>
        <taxon>Ovalentaria</taxon>
        <taxon>Cichlomorphae</taxon>
        <taxon>Cichliformes</taxon>
        <taxon>Cichlidae</taxon>
        <taxon>African cichlids</taxon>
        <taxon>Pseudocrenilabrinae</taxon>
        <taxon>Haplochromini</taxon>
        <taxon>Pundamilia</taxon>
    </lineage>
</organism>
<feature type="compositionally biased region" description="Acidic residues" evidence="1">
    <location>
        <begin position="696"/>
        <end position="705"/>
    </location>
</feature>
<feature type="compositionally biased region" description="Polar residues" evidence="1">
    <location>
        <begin position="1569"/>
        <end position="1578"/>
    </location>
</feature>
<proteinExistence type="predicted"/>
<feature type="compositionally biased region" description="Basic and acidic residues" evidence="1">
    <location>
        <begin position="1549"/>
        <end position="1566"/>
    </location>
</feature>
<feature type="compositionally biased region" description="Polar residues" evidence="1">
    <location>
        <begin position="599"/>
        <end position="609"/>
    </location>
</feature>
<feature type="compositionally biased region" description="Basic and acidic residues" evidence="1">
    <location>
        <begin position="1070"/>
        <end position="1091"/>
    </location>
</feature>
<sequence>MSHLNSGLLSTYNSLTDKHLAGYFSSTRIRRHLQRAGLITRSGRIVPDKEYRHKLIQRAHQRHVRECLAQAIFHKVLEMERLHQIEIKRKLEEFARRERVHKIKVERSKRYEEGIVHILSPHPPEGARGIRKQHSGPEGEHSDSSESPSSSRPNTAPGKMQRPVRLKPIHSNSTTASVRHSSPYRLLQSSHDNHLPFNCTMDKEPRRRLTAVEASHGISPYCLPVINNFVTPVPPATKRKERGLKGTASSTVRGRRLRPTTASSGADDAPLLRSSVHQSRVCVNMVYFGKTVRLSSDLTDMRDDVKVFQQHCGGENLCVYKGKLHEGETFQFISRRHRGFPFSLTFFLNGLQVERLSSCCEFKHRKGSRLGGKHGHFGFTGVEGASPCYKCIIAMGLDKKPTPPPKRIKEDTRREESVNSPKDEGEMETERTGEDAGSHLEGETSEPQNMETPVKEERALDEEKGRGDYEEDFEADDEGAAEEAKEEKSPSPTGATDRQVKERDASETDNDDRDDMRSHSGSSSSGSEHEESDAEATRDINEDNKAKQQKEDRQEETIAQPEEKDEPNPEEDVATEAESSAAQDSHMDSAGDSTEIEISDTSVPSGSETRQSDDKDAEKPVEEGNQEEEQERAKSVQEKLSEAILKESQCSSEPELSDTSTEEEEESTHKGPQQDNKDAAPVKLVTPTEQQQTIAEEAECEESDAGDVVVAQTQEDLPETKEQSGDDEQEPQENSDSTEDEKVEQDDKAAEEEDKSEETGEALHPSKEENVTQDDKTTEPLEETPAETADTEAAEEEEGKEKTAEETDVQHDETGQGAKSSEEDESSEPDKKTDETAAPDNAEAVTARETIEIKAESSKEQEALSYEEAPVSDAEKEEQADSEDRAAGSETEVNAENSSSSPSGSGETTVEKIADTGEENAIEESSKDDIKEEQVLEDESHEQCELREERRTGASEETGEKEGKEKTEEGGKEEEEKQTHVTSDKGEEDENTEKRDDDEQVKNEEEGNEESKEDEGTDKQENTAESAENGFKTKEDEEEEAVKSLSEEDKVADDEKVEEKTENDENSECVENKLEESEVGDKSEGDNDNESKPAVQENDDEAEKSENQNKAEKSEDKEKHDEEDDKEKDISEAPVEEGEEISETTEEAEKSADVGANEAADGTKSADETPEAESVEQDAGKTSNTSEKEEINAENGEISTEAESNNHEDDGESQLKDKNDLKAKEEGDEESKADGPADDESADIKEVAVESEEGAKKHDADEVDQAPGADEVERDAEGDSVGKNDESTPSNSQPETAGTEMKAEPKLGDRKDGEEAEQDQNGNKSDCDNENKEPDLVKKESSAEENVDEVAAVSSGNQEQSPVAVDLDVLASKLDEESKDTKSDICPQTDENAVGGDLSAANGENGVDAEEASKASEEGASVLLKPQNNEADYTEETVAAGRESPEALAAEDSTDLVSNWVNKHQSSKFFETFVEPLEDMREEITDTPASSSNKEETKSTELPGSDSPLKMVRVSEDEVKAYRDAEDELQVEEKAEVKDLILKPQTEQSEEKSEALQKMRSEEHKGSMGSLQECNGQESAEKGINEENAFSKTEVESTSGSLHSATEKPASVSKSQPDEKTIDNNFNVTEPQTEEGNKSTSPLGTEDVNETWGKADEQSREVTETTDFTTSKSDDGSPEDSRNEEIEGKASDRSVSRDRKDLQLIDDIKHTLSKDRLSAFSVDDTLFAHSSYPLLTAASAESGH</sequence>